<dbReference type="SUPFAM" id="SSF54928">
    <property type="entry name" value="RNA-binding domain, RBD"/>
    <property type="match status" value="1"/>
</dbReference>
<evidence type="ECO:0000256" key="6">
    <source>
        <dbReference type="ARBA" id="ARBA00022723"/>
    </source>
</evidence>
<proteinExistence type="predicted"/>
<reference evidence="21" key="1">
    <citation type="submission" date="2022-06" db="EMBL/GenBank/DDBJ databases">
        <authorList>
            <person name="Berger JAMES D."/>
            <person name="Berger JAMES D."/>
        </authorList>
    </citation>
    <scope>NUCLEOTIDE SEQUENCE [LARGE SCALE GENOMIC DNA]</scope>
</reference>
<dbReference type="Gene3D" id="3.30.160.360">
    <property type="match status" value="1"/>
</dbReference>
<dbReference type="Proteomes" id="UP000050792">
    <property type="component" value="Unassembled WGS sequence"/>
</dbReference>
<evidence type="ECO:0000256" key="14">
    <source>
        <dbReference type="PROSITE-ProRule" id="PRU00176"/>
    </source>
</evidence>
<evidence type="ECO:0000259" key="18">
    <source>
        <dbReference type="PROSITE" id="PS50280"/>
    </source>
</evidence>
<keyword evidence="3" id="KW-0489">Methyltransferase</keyword>
<dbReference type="InterPro" id="IPR012677">
    <property type="entry name" value="Nucleotide-bd_a/b_plait_sf"/>
</dbReference>
<dbReference type="GO" id="GO:0045944">
    <property type="term" value="P:positive regulation of transcription by RNA polymerase II"/>
    <property type="evidence" value="ECO:0007669"/>
    <property type="project" value="TreeGrafter"/>
</dbReference>
<dbReference type="InterPro" id="IPR034201">
    <property type="entry name" value="RNPS1_RRM"/>
</dbReference>
<keyword evidence="4" id="KW-0808">Transferase</keyword>
<feature type="compositionally biased region" description="Low complexity" evidence="15">
    <location>
        <begin position="1960"/>
        <end position="1997"/>
    </location>
</feature>
<reference evidence="22" key="2">
    <citation type="submission" date="2023-11" db="UniProtKB">
        <authorList>
            <consortium name="WormBaseParasite"/>
        </authorList>
    </citation>
    <scope>IDENTIFICATION</scope>
</reference>
<dbReference type="PROSITE" id="PS51543">
    <property type="entry name" value="FYRC"/>
    <property type="match status" value="1"/>
</dbReference>
<evidence type="ECO:0000256" key="15">
    <source>
        <dbReference type="SAM" id="MobiDB-lite"/>
    </source>
</evidence>
<evidence type="ECO:0000313" key="22">
    <source>
        <dbReference type="WBParaSite" id="SRDH1_73940.1"/>
    </source>
</evidence>
<feature type="compositionally biased region" description="Polar residues" evidence="15">
    <location>
        <begin position="75"/>
        <end position="92"/>
    </location>
</feature>
<feature type="region of interest" description="Disordered" evidence="15">
    <location>
        <begin position="1464"/>
        <end position="1699"/>
    </location>
</feature>
<sequence length="1997" mass="224260">MSLAFFHDTKLIILHYLLSLIPIIILINALDSSTVSTNEVCQFSLISCSPNCDEDHLCNKNSLFTSESVHDESFQRSPSSFKTPSKEVSSPGSFELPSMPSDKSSSRDCSDGHCSVNFLISSDLTDTDHSNSACSLSPCPQSVGYCSNANDECSILCSDRMLESAFYRSVRTDISLDNRANSYTFHTGFADIPVSQDTSFKTSYSCSKTSAFTSFGCNDSDSAHSFQYKNYNKSRGSDFKHLCETCISSDKIPTSNSSPLKVCFSETDRGFTKIIGCSAILDHSNTYLTSSTNCIRTSNSIVCFESQDLNSVYQSSQNVYNHLQRRKTACISDAFVPSSDEREFLYDRTEVQCSKVKNTTVPSVYPLKEVDSSMSGIKHNIVTDKFANDDFMCDPDPIIMGSGKIPTTSSLGNRSLNIYSSSTDLANSIHHVEPKQLSPNYNYYSNKTPVTSIAYPTNDRNKNSVLLQDSIKNTNRKVSSHSVDLRHHWKSNATNSTTKTNCFPVVECQDSFGSKCKRKGSKVLERGGKRHKSLDGEIRENVSNHPPADALMGPVFVQNVNRFLQDPPLHHSFDLYPPIPSPKFPQNRFSGDCTNDVNIRGRKYFHFPLSLCKPESKPIPDDIILRFLAQRPDTEEKLTSLNRENFLSDAYKRTLSRNSYSNYISPSPVNQVYPLDHLTSHQPCDMYINGCITPPLYSTVSDKPQSLGHGSITSHNSNQRYYEEVILFSQLSGEAHATCSYCKMQIMLPQKTVKWKFHDKESYLPFCSSTCLARLKRQGPNCTTSYVPDVSNFDIPFTITSTIESQPLIILLVKSNNPKRMKQSSKRLSSQDLKVNYKRSPNETSNRISFGVSSTVKRWRNIRWRRLISSPPVCSFNVLRTSFDLLVSQKSFLPKNISCDDTRVCQLCHQIGDGSNDVTSRLLNYNADKWLHLNCILWCYETYETVSGSLMDVSCSSEKASKTACTYCKNLGAGLPCFDSDCQAVYHLPCAHQINCSFHPDRGMYCPLHLKSANNIPQLNSLAVERKVYISRDEHSQVEKIISDEDHFSSMQSVKEPKLKLRIGTLILHRIGQLLPEQLASGVFHTSNFIYPVGYWTSRIYWSFRHVGQRCRYDCRIEDSVRPDDVNQSIVDPILVKFTVEVIEPNEEKIFFQDTTCDGVWRKIINRINLSRKCSSFFRILQDNIQGEVLYGLTEPHIVRAIESLPGVDRLSNYLFKFGKLQLIQEMPLAINPTGSARSEPKLRTYIRRRSTGDVNICPYIVHNHVFLETPGHPYSSDIGSPTYLNSLSPSTTSKSQQYRRLRWDWKTNVVLARSRIQGLGLYAARDISKSTFIIEYLGEVIRNEVANRRERLYESQNRGIYMFRVDDDWIVDATMSGGLARYINHSCDPNCTAEILHCDNSNHIVIIASKNIEKGDELTYDYKFDLEEDRWDRIPCLCGSINCRKFNIAKIKINILAFNPNRVHRKGDKMPDLSSSKSSTKTLIPAKKNPLKSTDKVSHSSSSRQHDRKYSHSKITRSPPRRRARRSRTSTSSSSDSNSSSSDSDSNDSSASDSSNSSKGSKKSNLVTASDTKNVSERPHPTGQSSSMHSKVGDKTVQMSYKSSEPGDSKKKVVSALTSKDELSKPEGNPKSNSTDHLSKVSDTSGVTGSTLSSSVQDSDDKVGETSKNKNRDKTSHNIVSKPNKENNAEKSLPNNNAASDSRFTRVLIEKLTKNITKVHIQEIFSVWGEIHSVDLPPDRIHPEFNRGYGYVEYVDSKSASDAVNFMNGGQIDGQEVRVSEVHSQTAHLSDRAGRSDERTGYRKRGHDSSKHDRERSHNREGHPSKTYTDSTEHNRVKEDSGKKHASHNHFRTHDRQEHSRIRERIRDRERERTRGSRLDNELKRNRRGSSGSPFASHSTNRPRSPLTGSRYRRPSPPSARTGPKRPRSHSPKAKLQSTSGRGDKKPGDVNRRDKKASSRSSSSSSSNSGSSSSSSSSSNSGSSSSSSSSSSRSHS</sequence>
<evidence type="ECO:0000256" key="16">
    <source>
        <dbReference type="SAM" id="Phobius"/>
    </source>
</evidence>
<dbReference type="SMART" id="SM00317">
    <property type="entry name" value="SET"/>
    <property type="match status" value="1"/>
</dbReference>
<dbReference type="PROSITE" id="PS51542">
    <property type="entry name" value="FYRN"/>
    <property type="match status" value="1"/>
</dbReference>
<dbReference type="InterPro" id="IPR001214">
    <property type="entry name" value="SET_dom"/>
</dbReference>
<keyword evidence="14" id="KW-0694">RNA-binding</keyword>
<evidence type="ECO:0000256" key="9">
    <source>
        <dbReference type="ARBA" id="ARBA00022833"/>
    </source>
</evidence>
<evidence type="ECO:0008006" key="23">
    <source>
        <dbReference type="Google" id="ProtNLM"/>
    </source>
</evidence>
<dbReference type="SUPFAM" id="SSF82199">
    <property type="entry name" value="SET domain"/>
    <property type="match status" value="1"/>
</dbReference>
<feature type="compositionally biased region" description="Low complexity" evidence="15">
    <location>
        <begin position="1474"/>
        <end position="1484"/>
    </location>
</feature>
<dbReference type="InterPro" id="IPR034732">
    <property type="entry name" value="EPHD"/>
</dbReference>
<keyword evidence="9" id="KW-0862">Zinc</keyword>
<feature type="compositionally biased region" description="Basic and acidic residues" evidence="15">
    <location>
        <begin position="1832"/>
        <end position="1844"/>
    </location>
</feature>
<evidence type="ECO:0000313" key="21">
    <source>
        <dbReference type="Proteomes" id="UP000050792"/>
    </source>
</evidence>
<dbReference type="PANTHER" id="PTHR45888">
    <property type="entry name" value="HL01030P-RELATED"/>
    <property type="match status" value="1"/>
</dbReference>
<feature type="domain" description="Post-SET" evidence="19">
    <location>
        <begin position="1433"/>
        <end position="1449"/>
    </location>
</feature>
<keyword evidence="11" id="KW-0805">Transcription regulation</keyword>
<evidence type="ECO:0000256" key="5">
    <source>
        <dbReference type="ARBA" id="ARBA00022691"/>
    </source>
</evidence>
<dbReference type="Gene3D" id="3.30.70.330">
    <property type="match status" value="1"/>
</dbReference>
<dbReference type="PROSITE" id="PS50868">
    <property type="entry name" value="POST_SET"/>
    <property type="match status" value="1"/>
</dbReference>
<dbReference type="Pfam" id="PF13832">
    <property type="entry name" value="zf-HC5HC2H_2"/>
    <property type="match status" value="1"/>
</dbReference>
<dbReference type="Pfam" id="PF00076">
    <property type="entry name" value="RRM_1"/>
    <property type="match status" value="1"/>
</dbReference>
<keyword evidence="2" id="KW-0597">Phosphoprotein</keyword>
<dbReference type="Pfam" id="PF05965">
    <property type="entry name" value="FYRC"/>
    <property type="match status" value="1"/>
</dbReference>
<dbReference type="InterPro" id="IPR003889">
    <property type="entry name" value="FYrich_C"/>
</dbReference>
<dbReference type="SMART" id="SM00541">
    <property type="entry name" value="FYRN"/>
    <property type="match status" value="1"/>
</dbReference>
<evidence type="ECO:0000259" key="17">
    <source>
        <dbReference type="PROSITE" id="PS50102"/>
    </source>
</evidence>
<dbReference type="GO" id="GO:0003723">
    <property type="term" value="F:RNA binding"/>
    <property type="evidence" value="ECO:0007669"/>
    <property type="project" value="UniProtKB-UniRule"/>
</dbReference>
<keyword evidence="10" id="KW-0156">Chromatin regulator</keyword>
<evidence type="ECO:0000256" key="12">
    <source>
        <dbReference type="ARBA" id="ARBA00023163"/>
    </source>
</evidence>
<keyword evidence="16" id="KW-0812">Transmembrane</keyword>
<dbReference type="Pfam" id="PF05964">
    <property type="entry name" value="FYRN"/>
    <property type="match status" value="1"/>
</dbReference>
<feature type="compositionally biased region" description="Basic and acidic residues" evidence="15">
    <location>
        <begin position="1790"/>
        <end position="1825"/>
    </location>
</feature>
<dbReference type="GO" id="GO:0032259">
    <property type="term" value="P:methylation"/>
    <property type="evidence" value="ECO:0007669"/>
    <property type="project" value="UniProtKB-KW"/>
</dbReference>
<dbReference type="GO" id="GO:0003713">
    <property type="term" value="F:transcription coactivator activity"/>
    <property type="evidence" value="ECO:0007669"/>
    <property type="project" value="TreeGrafter"/>
</dbReference>
<keyword evidence="12" id="KW-0804">Transcription</keyword>
<dbReference type="CDD" id="cd19171">
    <property type="entry name" value="SET_KMT2C_2D"/>
    <property type="match status" value="1"/>
</dbReference>
<evidence type="ECO:0000256" key="13">
    <source>
        <dbReference type="ARBA" id="ARBA00023242"/>
    </source>
</evidence>
<feature type="compositionally biased region" description="Basic and acidic residues" evidence="15">
    <location>
        <begin position="1943"/>
        <end position="1953"/>
    </location>
</feature>
<dbReference type="Pfam" id="PF00856">
    <property type="entry name" value="SET"/>
    <property type="match status" value="1"/>
</dbReference>
<keyword evidence="13" id="KW-0539">Nucleus</keyword>
<dbReference type="PROSITE" id="PS50102">
    <property type="entry name" value="RRM"/>
    <property type="match status" value="1"/>
</dbReference>
<evidence type="ECO:0000259" key="19">
    <source>
        <dbReference type="PROSITE" id="PS50868"/>
    </source>
</evidence>
<evidence type="ECO:0000256" key="3">
    <source>
        <dbReference type="ARBA" id="ARBA00022603"/>
    </source>
</evidence>
<evidence type="ECO:0000259" key="20">
    <source>
        <dbReference type="PROSITE" id="PS51805"/>
    </source>
</evidence>
<protein>
    <recommendedName>
        <fullName evidence="23">Histone-lysine N-methyltransferase</fullName>
    </recommendedName>
</protein>
<feature type="domain" description="RRM" evidence="17">
    <location>
        <begin position="1706"/>
        <end position="1785"/>
    </location>
</feature>
<dbReference type="CDD" id="cd12365">
    <property type="entry name" value="RRM_RNPS1"/>
    <property type="match status" value="1"/>
</dbReference>
<evidence type="ECO:0000256" key="2">
    <source>
        <dbReference type="ARBA" id="ARBA00022553"/>
    </source>
</evidence>
<dbReference type="WBParaSite" id="SRDH1_73940.1">
    <property type="protein sequence ID" value="SRDH1_73940.1"/>
    <property type="gene ID" value="SRDH1_73940"/>
</dbReference>
<feature type="compositionally biased region" description="Basic and acidic residues" evidence="15">
    <location>
        <begin position="1660"/>
        <end position="1677"/>
    </location>
</feature>
<dbReference type="InterPro" id="IPR003888">
    <property type="entry name" value="FYrich_N"/>
</dbReference>
<keyword evidence="8" id="KW-0863">Zinc-finger</keyword>
<feature type="compositionally biased region" description="Basic residues" evidence="15">
    <location>
        <begin position="1512"/>
        <end position="1529"/>
    </location>
</feature>
<feature type="region of interest" description="Disordered" evidence="15">
    <location>
        <begin position="74"/>
        <end position="107"/>
    </location>
</feature>
<keyword evidence="5" id="KW-0949">S-adenosyl-L-methionine</keyword>
<dbReference type="Gene3D" id="3.30.40.10">
    <property type="entry name" value="Zinc/RING finger domain, C3HC4 (zinc finger)"/>
    <property type="match status" value="1"/>
</dbReference>
<keyword evidence="7" id="KW-0677">Repeat</keyword>
<feature type="compositionally biased region" description="Polar residues" evidence="15">
    <location>
        <begin position="1564"/>
        <end position="1574"/>
    </location>
</feature>
<feature type="compositionally biased region" description="Polar residues" evidence="15">
    <location>
        <begin position="1890"/>
        <end position="1904"/>
    </location>
</feature>
<dbReference type="InterPro" id="IPR013083">
    <property type="entry name" value="Znf_RING/FYVE/PHD"/>
</dbReference>
<keyword evidence="16" id="KW-0472">Membrane</keyword>
<feature type="transmembrane region" description="Helical" evidence="16">
    <location>
        <begin position="12"/>
        <end position="30"/>
    </location>
</feature>
<dbReference type="Gene3D" id="2.170.270.10">
    <property type="entry name" value="SET domain"/>
    <property type="match status" value="1"/>
</dbReference>
<dbReference type="PROSITE" id="PS51805">
    <property type="entry name" value="EPHD"/>
    <property type="match status" value="1"/>
</dbReference>
<feature type="compositionally biased region" description="Low complexity" evidence="15">
    <location>
        <begin position="1530"/>
        <end position="1559"/>
    </location>
</feature>
<dbReference type="InterPro" id="IPR000504">
    <property type="entry name" value="RRM_dom"/>
</dbReference>
<keyword evidence="21" id="KW-1185">Reference proteome</keyword>
<dbReference type="InterPro" id="IPR003616">
    <property type="entry name" value="Post-SET_dom"/>
</dbReference>
<dbReference type="GO" id="GO:0008270">
    <property type="term" value="F:zinc ion binding"/>
    <property type="evidence" value="ECO:0007669"/>
    <property type="project" value="UniProtKB-KW"/>
</dbReference>
<feature type="domain" description="PHD-type" evidence="20">
    <location>
        <begin position="902"/>
        <end position="1010"/>
    </location>
</feature>
<dbReference type="InterPro" id="IPR035979">
    <property type="entry name" value="RBD_domain_sf"/>
</dbReference>
<evidence type="ECO:0000256" key="1">
    <source>
        <dbReference type="ARBA" id="ARBA00004123"/>
    </source>
</evidence>
<feature type="domain" description="SET" evidence="18">
    <location>
        <begin position="1308"/>
        <end position="1424"/>
    </location>
</feature>
<comment type="subcellular location">
    <subcellularLocation>
        <location evidence="1">Nucleus</location>
    </subcellularLocation>
</comment>
<dbReference type="InterPro" id="IPR046341">
    <property type="entry name" value="SET_dom_sf"/>
</dbReference>
<accession>A0AA85G0A7</accession>
<dbReference type="PANTHER" id="PTHR45888:SF6">
    <property type="entry name" value="HL01030P-RELATED"/>
    <property type="match status" value="1"/>
</dbReference>
<feature type="region of interest" description="Disordered" evidence="15">
    <location>
        <begin position="1782"/>
        <end position="1997"/>
    </location>
</feature>
<evidence type="ECO:0000256" key="11">
    <source>
        <dbReference type="ARBA" id="ARBA00023015"/>
    </source>
</evidence>
<dbReference type="SMART" id="SM00360">
    <property type="entry name" value="RRM"/>
    <property type="match status" value="1"/>
</dbReference>
<evidence type="ECO:0000256" key="4">
    <source>
        <dbReference type="ARBA" id="ARBA00022679"/>
    </source>
</evidence>
<name>A0AA85G0A7_9TREM</name>
<feature type="compositionally biased region" description="Low complexity" evidence="15">
    <location>
        <begin position="1642"/>
        <end position="1657"/>
    </location>
</feature>
<dbReference type="PROSITE" id="PS50280">
    <property type="entry name" value="SET"/>
    <property type="match status" value="1"/>
</dbReference>
<keyword evidence="6" id="KW-0479">Metal-binding</keyword>
<keyword evidence="16" id="KW-1133">Transmembrane helix</keyword>
<feature type="compositionally biased region" description="Basic and acidic residues" evidence="15">
    <location>
        <begin position="1494"/>
        <end position="1511"/>
    </location>
</feature>
<dbReference type="SMART" id="SM00542">
    <property type="entry name" value="FYRC"/>
    <property type="match status" value="1"/>
</dbReference>
<dbReference type="GO" id="GO:0044666">
    <property type="term" value="C:MLL3/4 complex"/>
    <property type="evidence" value="ECO:0007669"/>
    <property type="project" value="TreeGrafter"/>
</dbReference>
<feature type="compositionally biased region" description="Basic residues" evidence="15">
    <location>
        <begin position="1924"/>
        <end position="1934"/>
    </location>
</feature>
<evidence type="ECO:0000256" key="10">
    <source>
        <dbReference type="ARBA" id="ARBA00022853"/>
    </source>
</evidence>
<evidence type="ECO:0000256" key="8">
    <source>
        <dbReference type="ARBA" id="ARBA00022771"/>
    </source>
</evidence>
<feature type="compositionally biased region" description="Basic and acidic residues" evidence="15">
    <location>
        <begin position="1853"/>
        <end position="1885"/>
    </location>
</feature>
<dbReference type="GO" id="GO:0042800">
    <property type="term" value="F:histone H3K4 methyltransferase activity"/>
    <property type="evidence" value="ECO:0007669"/>
    <property type="project" value="TreeGrafter"/>
</dbReference>
<evidence type="ECO:0000256" key="7">
    <source>
        <dbReference type="ARBA" id="ARBA00022737"/>
    </source>
</evidence>
<organism evidence="21 22">
    <name type="scientific">Schistosoma rodhaini</name>
    <dbReference type="NCBI Taxonomy" id="6188"/>
    <lineage>
        <taxon>Eukaryota</taxon>
        <taxon>Metazoa</taxon>
        <taxon>Spiralia</taxon>
        <taxon>Lophotrochozoa</taxon>
        <taxon>Platyhelminthes</taxon>
        <taxon>Trematoda</taxon>
        <taxon>Digenea</taxon>
        <taxon>Strigeidida</taxon>
        <taxon>Schistosomatoidea</taxon>
        <taxon>Schistosomatidae</taxon>
        <taxon>Schistosoma</taxon>
    </lineage>
</organism>